<accession>A0A068V3H7</accession>
<evidence type="ECO:0000313" key="1">
    <source>
        <dbReference type="EMBL" id="CDP14443.1"/>
    </source>
</evidence>
<dbReference type="Proteomes" id="UP000295252">
    <property type="component" value="Chromosome I"/>
</dbReference>
<dbReference type="EMBL" id="HG739169">
    <property type="protein sequence ID" value="CDP14443.1"/>
    <property type="molecule type" value="Genomic_DNA"/>
</dbReference>
<sequence>MSTIDNSCFIFNSRTDLERSRENWSRKELKGVISLLDLLFGMVTSKLKLCLSGKLRIWPVISKI</sequence>
<reference evidence="2" key="1">
    <citation type="journal article" date="2014" name="Science">
        <title>The coffee genome provides insight into the convergent evolution of caffeine biosynthesis.</title>
        <authorList>
            <person name="Denoeud F."/>
            <person name="Carretero-Paulet L."/>
            <person name="Dereeper A."/>
            <person name="Droc G."/>
            <person name="Guyot R."/>
            <person name="Pietrella M."/>
            <person name="Zheng C."/>
            <person name="Alberti A."/>
            <person name="Anthony F."/>
            <person name="Aprea G."/>
            <person name="Aury J.M."/>
            <person name="Bento P."/>
            <person name="Bernard M."/>
            <person name="Bocs S."/>
            <person name="Campa C."/>
            <person name="Cenci A."/>
            <person name="Combes M.C."/>
            <person name="Crouzillat D."/>
            <person name="Da Silva C."/>
            <person name="Daddiego L."/>
            <person name="De Bellis F."/>
            <person name="Dussert S."/>
            <person name="Garsmeur O."/>
            <person name="Gayraud T."/>
            <person name="Guignon V."/>
            <person name="Jahn K."/>
            <person name="Jamilloux V."/>
            <person name="Joet T."/>
            <person name="Labadie K."/>
            <person name="Lan T."/>
            <person name="Leclercq J."/>
            <person name="Lepelley M."/>
            <person name="Leroy T."/>
            <person name="Li L.T."/>
            <person name="Librado P."/>
            <person name="Lopez L."/>
            <person name="Munoz A."/>
            <person name="Noel B."/>
            <person name="Pallavicini A."/>
            <person name="Perrotta G."/>
            <person name="Poncet V."/>
            <person name="Pot D."/>
            <person name="Priyono X."/>
            <person name="Rigoreau M."/>
            <person name="Rouard M."/>
            <person name="Rozas J."/>
            <person name="Tranchant-Dubreuil C."/>
            <person name="VanBuren R."/>
            <person name="Zhang Q."/>
            <person name="Andrade A.C."/>
            <person name="Argout X."/>
            <person name="Bertrand B."/>
            <person name="de Kochko A."/>
            <person name="Graziosi G."/>
            <person name="Henry R.J."/>
            <person name="Jayarama X."/>
            <person name="Ming R."/>
            <person name="Nagai C."/>
            <person name="Rounsley S."/>
            <person name="Sankoff D."/>
            <person name="Giuliano G."/>
            <person name="Albert V.A."/>
            <person name="Wincker P."/>
            <person name="Lashermes P."/>
        </authorList>
    </citation>
    <scope>NUCLEOTIDE SEQUENCE [LARGE SCALE GENOMIC DNA]</scope>
    <source>
        <strain evidence="2">cv. DH200-94</strain>
    </source>
</reference>
<dbReference type="InParanoid" id="A0A068V3H7"/>
<evidence type="ECO:0000313" key="2">
    <source>
        <dbReference type="Proteomes" id="UP000295252"/>
    </source>
</evidence>
<protein>
    <submittedName>
        <fullName evidence="1">Uncharacterized protein</fullName>
    </submittedName>
</protein>
<gene>
    <name evidence="1" type="ORF">GSCOC_T00040908001</name>
</gene>
<keyword evidence="2" id="KW-1185">Reference proteome</keyword>
<dbReference type="AlphaFoldDB" id="A0A068V3H7"/>
<name>A0A068V3H7_COFCA</name>
<proteinExistence type="predicted"/>
<dbReference type="Gramene" id="CDP14443">
    <property type="protein sequence ID" value="CDP14443"/>
    <property type="gene ID" value="GSCOC_T00040908001"/>
</dbReference>
<organism evidence="1 2">
    <name type="scientific">Coffea canephora</name>
    <name type="common">Robusta coffee</name>
    <dbReference type="NCBI Taxonomy" id="49390"/>
    <lineage>
        <taxon>Eukaryota</taxon>
        <taxon>Viridiplantae</taxon>
        <taxon>Streptophyta</taxon>
        <taxon>Embryophyta</taxon>
        <taxon>Tracheophyta</taxon>
        <taxon>Spermatophyta</taxon>
        <taxon>Magnoliopsida</taxon>
        <taxon>eudicotyledons</taxon>
        <taxon>Gunneridae</taxon>
        <taxon>Pentapetalae</taxon>
        <taxon>asterids</taxon>
        <taxon>lamiids</taxon>
        <taxon>Gentianales</taxon>
        <taxon>Rubiaceae</taxon>
        <taxon>Ixoroideae</taxon>
        <taxon>Gardenieae complex</taxon>
        <taxon>Bertiereae - Coffeeae clade</taxon>
        <taxon>Coffeeae</taxon>
        <taxon>Coffea</taxon>
    </lineage>
</organism>